<evidence type="ECO:0000256" key="2">
    <source>
        <dbReference type="SAM" id="SignalP"/>
    </source>
</evidence>
<gene>
    <name evidence="3" type="ORF">IQ26_02975</name>
</gene>
<name>A0A562NW64_9HYPH</name>
<dbReference type="EMBL" id="VLKT01000016">
    <property type="protein sequence ID" value="TWI36462.1"/>
    <property type="molecule type" value="Genomic_DNA"/>
</dbReference>
<evidence type="ECO:0000256" key="1">
    <source>
        <dbReference type="SAM" id="MobiDB-lite"/>
    </source>
</evidence>
<accession>A0A562NW64</accession>
<dbReference type="Proteomes" id="UP000317122">
    <property type="component" value="Unassembled WGS sequence"/>
</dbReference>
<evidence type="ECO:0000313" key="4">
    <source>
        <dbReference type="Proteomes" id="UP000317122"/>
    </source>
</evidence>
<dbReference type="RefSeq" id="WP_145718425.1">
    <property type="nucleotide sequence ID" value="NZ_BSPF01000027.1"/>
</dbReference>
<organism evidence="3 4">
    <name type="scientific">Mesorhizobium tianshanense</name>
    <dbReference type="NCBI Taxonomy" id="39844"/>
    <lineage>
        <taxon>Bacteria</taxon>
        <taxon>Pseudomonadati</taxon>
        <taxon>Pseudomonadota</taxon>
        <taxon>Alphaproteobacteria</taxon>
        <taxon>Hyphomicrobiales</taxon>
        <taxon>Phyllobacteriaceae</taxon>
        <taxon>Mesorhizobium</taxon>
    </lineage>
</organism>
<sequence>MSRLRLLTIFMSAMLATATLPGASPATSAQVLNPTNRNTLVQQNELQMLENRLRRQQFQQQQQQFRAQDREIAPQQRPDVPQMKPTCQLQRSGNGFVSTCR</sequence>
<feature type="signal peptide" evidence="2">
    <location>
        <begin position="1"/>
        <end position="18"/>
    </location>
</feature>
<keyword evidence="2" id="KW-0732">Signal</keyword>
<feature type="chain" id="PRO_5021862577" evidence="2">
    <location>
        <begin position="19"/>
        <end position="101"/>
    </location>
</feature>
<dbReference type="OrthoDB" id="8116065at2"/>
<proteinExistence type="predicted"/>
<keyword evidence="4" id="KW-1185">Reference proteome</keyword>
<comment type="caution">
    <text evidence="3">The sequence shown here is derived from an EMBL/GenBank/DDBJ whole genome shotgun (WGS) entry which is preliminary data.</text>
</comment>
<protein>
    <submittedName>
        <fullName evidence="3">Uncharacterized protein</fullName>
    </submittedName>
</protein>
<evidence type="ECO:0000313" key="3">
    <source>
        <dbReference type="EMBL" id="TWI36462.1"/>
    </source>
</evidence>
<feature type="region of interest" description="Disordered" evidence="1">
    <location>
        <begin position="63"/>
        <end position="101"/>
    </location>
</feature>
<reference evidence="3 4" key="1">
    <citation type="journal article" date="2015" name="Stand. Genomic Sci.">
        <title>Genomic Encyclopedia of Bacterial and Archaeal Type Strains, Phase III: the genomes of soil and plant-associated and newly described type strains.</title>
        <authorList>
            <person name="Whitman W.B."/>
            <person name="Woyke T."/>
            <person name="Klenk H.P."/>
            <person name="Zhou Y."/>
            <person name="Lilburn T.G."/>
            <person name="Beck B.J."/>
            <person name="De Vos P."/>
            <person name="Vandamme P."/>
            <person name="Eisen J.A."/>
            <person name="Garrity G."/>
            <person name="Hugenholtz P."/>
            <person name="Kyrpides N.C."/>
        </authorList>
    </citation>
    <scope>NUCLEOTIDE SEQUENCE [LARGE SCALE GENOMIC DNA]</scope>
    <source>
        <strain evidence="3 4">CGMCC 1.2546</strain>
    </source>
</reference>
<dbReference type="AlphaFoldDB" id="A0A562NW64"/>
<feature type="compositionally biased region" description="Polar residues" evidence="1">
    <location>
        <begin position="85"/>
        <end position="101"/>
    </location>
</feature>